<dbReference type="Proteomes" id="UP000597886">
    <property type="component" value="Unassembled WGS sequence"/>
</dbReference>
<protein>
    <submittedName>
        <fullName evidence="1">Uncharacterized protein</fullName>
    </submittedName>
</protein>
<organism evidence="1 2">
    <name type="scientific">Ruegeria atlantica</name>
    <dbReference type="NCBI Taxonomy" id="81569"/>
    <lineage>
        <taxon>Bacteria</taxon>
        <taxon>Pseudomonadati</taxon>
        <taxon>Pseudomonadota</taxon>
        <taxon>Alphaproteobacteria</taxon>
        <taxon>Rhodobacterales</taxon>
        <taxon>Roseobacteraceae</taxon>
        <taxon>Ruegeria</taxon>
    </lineage>
</organism>
<sequence>MTPPDAFVSAFFALPEGRFAGTSGDRRYVVVRQQLAKGKSHKLVAHELGGTDYISMNLYQTRISGALLRPCEMAASKVIAFVLDFEPDA</sequence>
<dbReference type="RefSeq" id="WP_171331402.1">
    <property type="nucleotide sequence ID" value="NZ_WVRA01000007.1"/>
</dbReference>
<proteinExistence type="predicted"/>
<gene>
    <name evidence="1" type="ORF">GS634_17620</name>
</gene>
<name>A0AA91BSS3_9RHOB</name>
<evidence type="ECO:0000313" key="1">
    <source>
        <dbReference type="EMBL" id="NOE19947.1"/>
    </source>
</evidence>
<accession>A0AA91BSS3</accession>
<dbReference type="AlphaFoldDB" id="A0AA91BSS3"/>
<comment type="caution">
    <text evidence="1">The sequence shown here is derived from an EMBL/GenBank/DDBJ whole genome shotgun (WGS) entry which is preliminary data.</text>
</comment>
<evidence type="ECO:0000313" key="2">
    <source>
        <dbReference type="Proteomes" id="UP000597886"/>
    </source>
</evidence>
<dbReference type="EMBL" id="WVRA01000007">
    <property type="protein sequence ID" value="NOE19947.1"/>
    <property type="molecule type" value="Genomic_DNA"/>
</dbReference>
<reference evidence="1" key="1">
    <citation type="submission" date="2019-12" db="EMBL/GenBank/DDBJ databases">
        <title>Ruegeria JWLKs population differentiation of coral mucus and skeleton niches.</title>
        <authorList>
            <person name="Luo D."/>
        </authorList>
    </citation>
    <scope>NUCLEOTIDE SEQUENCE</scope>
    <source>
        <strain evidence="1">HKCCD6181</strain>
    </source>
</reference>